<dbReference type="Proteomes" id="UP000805649">
    <property type="component" value="Unassembled WGS sequence"/>
</dbReference>
<sequence>MDPTELPFTQPKFPPMNESGTDFPESQSPVPCPNPADLDELFSEEHGQLLSLSGLRTSESLLLQELDAYAPKNADGTTQIPWSQRDFVDIDESIWFKVFRREKWTNYDLAIPGFSENKFDVDDEFFWGRLRRSIELANRMLGEALRHTWLASFLTKSSREARESVSTTTDGKRHPNSTIYRVVPVPPDARQSVEAATAVLDEISEHVFWGFHHRNEYPDVLGKTLAVPWEGGKTLYWCTLDVVMLRGLIAGDTPWDGEGRQAAFNVAVIMLHELMHAISKHLLLEITNKQADRCRCWELFFDEERWAEAGISFEMSFFGTCLRNAWPLSRSPRHAFQALRGPHPWMNGQFQYYGGWSFDDPFVEDKFGLPGSIPVAMSTKDFWECQVRKFGAESLRLDRGAVTVAGFEFGKMRGVRTGRAKLLEGGGMEETEMIAERIRLRRLKLRELRPWYATEYAKWCETPFAERQLRTLLASLQRLCVGRSVKHESGILAIIPKLIFPFVTTSDLRTATTNDERISRWFFRAVGYLVLATLPVRKVVETWIEQTVPEYPDRLRPSRDFAGPPGFLEAVTEKGRKKKDKQRTKTIGVHGRAVHDRELCLANARFAFLKWRMCGVVCAELAKEFESELRAMRVRLDMRPLDNVWMEFDFRMPEYEGTVYYPPGLESKEKTHHDEQDADMPSWAIASTGIAIRVRQDDVMRYFTPAEIGDHQGLQSKVKWVLHPSPDGLEVDVYDAGDFLPNNTWDAASRARIVVPGPEGQPAGRVLRPGVLGQGQIKELISKPPLGRAMLWRREEDVRINDGREGRPKWISVGADVFDVTNLQLPPYMHELGQMLSCASGGNPVAQAIDRGYHPDLILEHLRQYQIGWVRDEVSGPRRKDRIFTADEVRWHAFPEVGMYLIIHDRVYDFTEYCGMHPGGKAILEEFAGRDATAAWNQAHAHNQSDFGIDIHAGLDMLCIGRVVPGQSDKQELSASQIRIRDLIFSRDSKYLLGITALNPTITNETVQNSLLNKLFFWTLWQTTGEAIAHHLSKSKNYTLPL</sequence>
<accession>A0ACC3ZKY2</accession>
<dbReference type="EMBL" id="VUJX02000001">
    <property type="protein sequence ID" value="KAL0944769.1"/>
    <property type="molecule type" value="Genomic_DNA"/>
</dbReference>
<evidence type="ECO:0000313" key="1">
    <source>
        <dbReference type="EMBL" id="KAL0944769.1"/>
    </source>
</evidence>
<organism evidence="1 2">
    <name type="scientific">Colletotrichum truncatum</name>
    <name type="common">Anthracnose fungus</name>
    <name type="synonym">Colletotrichum capsici</name>
    <dbReference type="NCBI Taxonomy" id="5467"/>
    <lineage>
        <taxon>Eukaryota</taxon>
        <taxon>Fungi</taxon>
        <taxon>Dikarya</taxon>
        <taxon>Ascomycota</taxon>
        <taxon>Pezizomycotina</taxon>
        <taxon>Sordariomycetes</taxon>
        <taxon>Hypocreomycetidae</taxon>
        <taxon>Glomerellales</taxon>
        <taxon>Glomerellaceae</taxon>
        <taxon>Colletotrichum</taxon>
        <taxon>Colletotrichum truncatum species complex</taxon>
    </lineage>
</organism>
<comment type="caution">
    <text evidence="1">The sequence shown here is derived from an EMBL/GenBank/DDBJ whole genome shotgun (WGS) entry which is preliminary data.</text>
</comment>
<proteinExistence type="predicted"/>
<name>A0ACC3ZKY2_COLTU</name>
<evidence type="ECO:0000313" key="2">
    <source>
        <dbReference type="Proteomes" id="UP000805649"/>
    </source>
</evidence>
<protein>
    <submittedName>
        <fullName evidence="1">Cytochrome b5-like heme steroid binding domain-containing protein</fullName>
    </submittedName>
</protein>
<gene>
    <name evidence="1" type="ORF">CTRU02_202656</name>
</gene>
<keyword evidence="2" id="KW-1185">Reference proteome</keyword>
<reference evidence="1 2" key="1">
    <citation type="journal article" date="2020" name="Phytopathology">
        <title>Genome Sequence Resources of Colletotrichum truncatum, C. plurivorum, C. musicola, and C. sojae: Four Species Pathogenic to Soybean (Glycine max).</title>
        <authorList>
            <person name="Rogerio F."/>
            <person name="Boufleur T.R."/>
            <person name="Ciampi-Guillardi M."/>
            <person name="Sukno S.A."/>
            <person name="Thon M.R."/>
            <person name="Massola Junior N.S."/>
            <person name="Baroncelli R."/>
        </authorList>
    </citation>
    <scope>NUCLEOTIDE SEQUENCE [LARGE SCALE GENOMIC DNA]</scope>
    <source>
        <strain evidence="1 2">CMES1059</strain>
    </source>
</reference>